<proteinExistence type="predicted"/>
<dbReference type="Proteomes" id="UP000281962">
    <property type="component" value="Unassembled WGS sequence"/>
</dbReference>
<name>A0A497EUN1_9CREN</name>
<accession>A0A497EUN1</accession>
<organism evidence="3 4">
    <name type="scientific">Thermoproteota archaeon</name>
    <dbReference type="NCBI Taxonomy" id="2056631"/>
    <lineage>
        <taxon>Archaea</taxon>
        <taxon>Thermoproteota</taxon>
    </lineage>
</organism>
<evidence type="ECO:0000256" key="1">
    <source>
        <dbReference type="ARBA" id="ARBA00023002"/>
    </source>
</evidence>
<dbReference type="GO" id="GO:0016491">
    <property type="term" value="F:oxidoreductase activity"/>
    <property type="evidence" value="ECO:0007669"/>
    <property type="project" value="UniProtKB-KW"/>
</dbReference>
<feature type="domain" description="FAD dependent oxidoreductase" evidence="2">
    <location>
        <begin position="2"/>
        <end position="386"/>
    </location>
</feature>
<dbReference type="InterPro" id="IPR036188">
    <property type="entry name" value="FAD/NAD-bd_sf"/>
</dbReference>
<comment type="caution">
    <text evidence="3">The sequence shown here is derived from an EMBL/GenBank/DDBJ whole genome shotgun (WGS) entry which is preliminary data.</text>
</comment>
<reference evidence="3 4" key="1">
    <citation type="submission" date="2018-06" db="EMBL/GenBank/DDBJ databases">
        <title>Extensive metabolic versatility and redundancy in microbially diverse, dynamic hydrothermal sediments.</title>
        <authorList>
            <person name="Dombrowski N."/>
            <person name="Teske A."/>
            <person name="Baker B.J."/>
        </authorList>
    </citation>
    <scope>NUCLEOTIDE SEQUENCE [LARGE SCALE GENOMIC DNA]</scope>
    <source>
        <strain evidence="3">B30_G17</strain>
    </source>
</reference>
<evidence type="ECO:0000313" key="3">
    <source>
        <dbReference type="EMBL" id="RLE50839.1"/>
    </source>
</evidence>
<dbReference type="Gene3D" id="3.30.9.10">
    <property type="entry name" value="D-Amino Acid Oxidase, subunit A, domain 2"/>
    <property type="match status" value="1"/>
</dbReference>
<dbReference type="AlphaFoldDB" id="A0A497EUN1"/>
<evidence type="ECO:0000259" key="2">
    <source>
        <dbReference type="Pfam" id="PF01266"/>
    </source>
</evidence>
<dbReference type="PANTHER" id="PTHR13847">
    <property type="entry name" value="SARCOSINE DEHYDROGENASE-RELATED"/>
    <property type="match status" value="1"/>
</dbReference>
<dbReference type="SUPFAM" id="SSF51905">
    <property type="entry name" value="FAD/NAD(P)-binding domain"/>
    <property type="match status" value="1"/>
</dbReference>
<dbReference type="Gene3D" id="3.50.50.60">
    <property type="entry name" value="FAD/NAD(P)-binding domain"/>
    <property type="match status" value="1"/>
</dbReference>
<dbReference type="GO" id="GO:0005737">
    <property type="term" value="C:cytoplasm"/>
    <property type="evidence" value="ECO:0007669"/>
    <property type="project" value="TreeGrafter"/>
</dbReference>
<keyword evidence="1" id="KW-0560">Oxidoreductase</keyword>
<dbReference type="InterPro" id="IPR006076">
    <property type="entry name" value="FAD-dep_OxRdtase"/>
</dbReference>
<sequence>MVIGAGILGLATAYHIKRRNPKSNVLIIDKFDGPGRGNTAKSAGMFRSFFYSKTNFYLADSSIEFYKHLEEKGYDLGMRWIGYLWLFSDEAFNKLKSSLSEMEKRGVKFRIYDKSHLKNMLGLEIKAGEKEEGKVLGLENIDVGLFVPKAGMIDVDKLVRFYENEFRKLNGEVKYGVQVESLVVEPKNKLGLPNEPYFWQESRVVGVKIKNKVLKAKKTIIAAGVWATKLLDPIGIDSHCKSKKRQIFVVKAEKDDLKRLFKIEGFNKYNSMPFTILPKPRVYVKPDVDEQTFWIGFADDFNRAFEFEEEPQPEENYYRYGIYPILTAYLPQFTDAHPFNAWAGYYAINTFDHQPVIFEINDLIVVGAASGSGIMKADSIGRIAAAIYFEEKEAELFTGRKFKVSDLGIENRYVEREKFVI</sequence>
<dbReference type="EMBL" id="QMQY01000042">
    <property type="protein sequence ID" value="RLE50839.1"/>
    <property type="molecule type" value="Genomic_DNA"/>
</dbReference>
<dbReference type="Pfam" id="PF01266">
    <property type="entry name" value="DAO"/>
    <property type="match status" value="1"/>
</dbReference>
<gene>
    <name evidence="3" type="ORF">DRJ21_01330</name>
</gene>
<protein>
    <submittedName>
        <fullName evidence="3">FAD-binding oxidoreductase</fullName>
    </submittedName>
</protein>
<dbReference type="PANTHER" id="PTHR13847:SF287">
    <property type="entry name" value="FAD-DEPENDENT OXIDOREDUCTASE DOMAIN-CONTAINING PROTEIN 1"/>
    <property type="match status" value="1"/>
</dbReference>
<evidence type="ECO:0000313" key="4">
    <source>
        <dbReference type="Proteomes" id="UP000281962"/>
    </source>
</evidence>